<protein>
    <recommendedName>
        <fullName evidence="3">Cation transport ATPase</fullName>
    </recommendedName>
</protein>
<sequence length="105" mass="11836">MTLSELQALARAGQIAELNLLSLEGGFYILDIHAYERRDRLQDDSGKTWHLRSPGHARYVLRDLPEVPFYLVQHSAYDEMVGAAPSSEAPLKTPLSLWQADKDTL</sequence>
<dbReference type="OrthoDB" id="7063376at2"/>
<evidence type="ECO:0000313" key="1">
    <source>
        <dbReference type="EMBL" id="TWI54312.1"/>
    </source>
</evidence>
<dbReference type="InterPro" id="IPR045508">
    <property type="entry name" value="DUF6482"/>
</dbReference>
<reference evidence="1 2" key="1">
    <citation type="journal article" date="2015" name="Stand. Genomic Sci.">
        <title>Genomic Encyclopedia of Bacterial and Archaeal Type Strains, Phase III: the genomes of soil and plant-associated and newly described type strains.</title>
        <authorList>
            <person name="Whitman W.B."/>
            <person name="Woyke T."/>
            <person name="Klenk H.P."/>
            <person name="Zhou Y."/>
            <person name="Lilburn T.G."/>
            <person name="Beck B.J."/>
            <person name="De Vos P."/>
            <person name="Vandamme P."/>
            <person name="Eisen J.A."/>
            <person name="Garrity G."/>
            <person name="Hugenholtz P."/>
            <person name="Kyrpides N.C."/>
        </authorList>
    </citation>
    <scope>NUCLEOTIDE SEQUENCE [LARGE SCALE GENOMIC DNA]</scope>
    <source>
        <strain evidence="1 2">CGMCC 1.6858</strain>
    </source>
</reference>
<dbReference type="Proteomes" id="UP000316905">
    <property type="component" value="Unassembled WGS sequence"/>
</dbReference>
<evidence type="ECO:0000313" key="2">
    <source>
        <dbReference type="Proteomes" id="UP000316905"/>
    </source>
</evidence>
<dbReference type="EMBL" id="VLKY01000006">
    <property type="protein sequence ID" value="TWI54312.1"/>
    <property type="molecule type" value="Genomic_DNA"/>
</dbReference>
<dbReference type="AlphaFoldDB" id="A0A562QC41"/>
<organism evidence="1 2">
    <name type="scientific">Pseudomonas duriflava</name>
    <dbReference type="NCBI Taxonomy" id="459528"/>
    <lineage>
        <taxon>Bacteria</taxon>
        <taxon>Pseudomonadati</taxon>
        <taxon>Pseudomonadota</taxon>
        <taxon>Gammaproteobacteria</taxon>
        <taxon>Pseudomonadales</taxon>
        <taxon>Pseudomonadaceae</taxon>
        <taxon>Pseudomonas</taxon>
    </lineage>
</organism>
<accession>A0A562QC41</accession>
<dbReference type="Pfam" id="PF20090">
    <property type="entry name" value="DUF6482"/>
    <property type="match status" value="1"/>
</dbReference>
<evidence type="ECO:0008006" key="3">
    <source>
        <dbReference type="Google" id="ProtNLM"/>
    </source>
</evidence>
<name>A0A562QC41_9PSED</name>
<comment type="caution">
    <text evidence="1">The sequence shown here is derived from an EMBL/GenBank/DDBJ whole genome shotgun (WGS) entry which is preliminary data.</text>
</comment>
<proteinExistence type="predicted"/>
<keyword evidence="2" id="KW-1185">Reference proteome</keyword>
<gene>
    <name evidence="1" type="ORF">IQ22_02175</name>
</gene>
<dbReference type="RefSeq" id="WP_145141539.1">
    <property type="nucleotide sequence ID" value="NZ_VLKY01000006.1"/>
</dbReference>